<dbReference type="Gene3D" id="3.100.10.10">
    <property type="match status" value="1"/>
</dbReference>
<comment type="similarity">
    <text evidence="1 4">Belongs to the universal ribosomal protein uL15 family.</text>
</comment>
<proteinExistence type="inferred from homology"/>
<evidence type="ECO:0000313" key="8">
    <source>
        <dbReference type="Proteomes" id="UP001191004"/>
    </source>
</evidence>
<evidence type="ECO:0000259" key="6">
    <source>
        <dbReference type="Pfam" id="PF00828"/>
    </source>
</evidence>
<gene>
    <name evidence="4 7" type="primary">rplO</name>
    <name evidence="7" type="ORF">G3KMM_00222</name>
</gene>
<dbReference type="Pfam" id="PF00828">
    <property type="entry name" value="Ribosomal_L27A"/>
    <property type="match status" value="1"/>
</dbReference>
<dbReference type="InterPro" id="IPR021131">
    <property type="entry name" value="Ribosomal_uL15/eL18"/>
</dbReference>
<dbReference type="HAMAP" id="MF_01341">
    <property type="entry name" value="Ribosomal_uL15"/>
    <property type="match status" value="1"/>
</dbReference>
<dbReference type="InterPro" id="IPR005749">
    <property type="entry name" value="Ribosomal_uL15_bac-type"/>
</dbReference>
<feature type="domain" description="Large ribosomal subunit protein uL15/eL18" evidence="6">
    <location>
        <begin position="87"/>
        <end position="140"/>
    </location>
</feature>
<dbReference type="PANTHER" id="PTHR12934">
    <property type="entry name" value="50S RIBOSOMAL PROTEIN L15"/>
    <property type="match status" value="1"/>
</dbReference>
<evidence type="ECO:0000256" key="5">
    <source>
        <dbReference type="SAM" id="MobiDB-lite"/>
    </source>
</evidence>
<evidence type="ECO:0000256" key="3">
    <source>
        <dbReference type="ARBA" id="ARBA00023274"/>
    </source>
</evidence>
<reference evidence="7 8" key="2">
    <citation type="journal article" date="2020" name="Cell Rep.">
        <title>Acquisition and Adaptation of Ultra-small Parasitic Reduced Genome Bacteria to Mammalian Hosts.</title>
        <authorList>
            <person name="McLean J.S."/>
            <person name="Bor B."/>
            <person name="Kerns K.A."/>
            <person name="Liu Q."/>
            <person name="To T.T."/>
            <person name="Solden L."/>
            <person name="Hendrickson E.L."/>
            <person name="Wrighton K."/>
            <person name="Shi W."/>
            <person name="He X."/>
        </authorList>
    </citation>
    <scope>NUCLEOTIDE SEQUENCE [LARGE SCALE GENOMIC DNA]</scope>
    <source>
        <strain evidence="7 8">TM7_KMM_G3_1_HOT_351</strain>
    </source>
</reference>
<sequence>MKYNELIVERNSRPTRAGRGIAAGRGKTAGRGTKGQKARTGHRKMPATFMGGQRALMQAVPKLKGFKSLHKKAELVYTDNLNGLSGIVDNFILAEANLITNPYVKVKVITRGELEAKIDLKTQFASKTAIEMIKKAGGNFTKTKVPARPKAENKVSE</sequence>
<comment type="subunit">
    <text evidence="4">Part of the 50S ribosomal subunit.</text>
</comment>
<evidence type="ECO:0000313" key="7">
    <source>
        <dbReference type="EMBL" id="RYC73765.1"/>
    </source>
</evidence>
<dbReference type="RefSeq" id="WP_129604366.1">
    <property type="nucleotide sequence ID" value="NZ_PRLL01000004.1"/>
</dbReference>
<keyword evidence="2 4" id="KW-0689">Ribosomal protein</keyword>
<comment type="function">
    <text evidence="4">Binds to the 23S rRNA.</text>
</comment>
<keyword evidence="4" id="KW-0694">RNA-binding</keyword>
<keyword evidence="8" id="KW-1185">Reference proteome</keyword>
<dbReference type="GO" id="GO:0005840">
    <property type="term" value="C:ribosome"/>
    <property type="evidence" value="ECO:0007669"/>
    <property type="project" value="UniProtKB-KW"/>
</dbReference>
<feature type="region of interest" description="Disordered" evidence="5">
    <location>
        <begin position="17"/>
        <end position="41"/>
    </location>
</feature>
<organism evidence="7 8">
    <name type="scientific">Candidatus Nanosyncoccus nanoralicus</name>
    <dbReference type="NCBI Taxonomy" id="2171996"/>
    <lineage>
        <taxon>Bacteria</taxon>
        <taxon>Candidatus Saccharimonadota</taxon>
        <taxon>Candidatus Nanosyncoccalia</taxon>
        <taxon>Candidatus Nanosyncoccales</taxon>
        <taxon>Candidatus Nanosyncoccaceae</taxon>
        <taxon>Candidatus Nanosyncoccus</taxon>
    </lineage>
</organism>
<keyword evidence="4" id="KW-0699">rRNA-binding</keyword>
<dbReference type="PANTHER" id="PTHR12934:SF11">
    <property type="entry name" value="LARGE RIBOSOMAL SUBUNIT PROTEIN UL15M"/>
    <property type="match status" value="1"/>
</dbReference>
<dbReference type="EMBL" id="PRLL01000004">
    <property type="protein sequence ID" value="RYC73765.1"/>
    <property type="molecule type" value="Genomic_DNA"/>
</dbReference>
<evidence type="ECO:0000256" key="4">
    <source>
        <dbReference type="HAMAP-Rule" id="MF_01341"/>
    </source>
</evidence>
<dbReference type="InterPro" id="IPR030878">
    <property type="entry name" value="Ribosomal_uL15"/>
</dbReference>
<accession>A0ABY0FLW1</accession>
<keyword evidence="3 4" id="KW-0687">Ribonucleoprotein</keyword>
<dbReference type="SUPFAM" id="SSF52080">
    <property type="entry name" value="Ribosomal proteins L15p and L18e"/>
    <property type="match status" value="1"/>
</dbReference>
<protein>
    <recommendedName>
        <fullName evidence="4">Large ribosomal subunit protein uL15</fullName>
    </recommendedName>
</protein>
<reference evidence="7 8" key="1">
    <citation type="journal article" date="2018" name="bioRxiv">
        <title>Evidence of independent acquisition and adaption of ultra-small bacteria to human hosts across the highly diverse yet reduced genomes of the phylum Saccharibacteria.</title>
        <authorList>
            <person name="McLean J.S."/>
            <person name="Bor B."/>
            <person name="To T.T."/>
            <person name="Liu Q."/>
            <person name="Kearns K.A."/>
            <person name="Solden L.M."/>
            <person name="Wrighton K.C."/>
            <person name="He X."/>
            <person name="Shi W."/>
        </authorList>
    </citation>
    <scope>NUCLEOTIDE SEQUENCE [LARGE SCALE GENOMIC DNA]</scope>
    <source>
        <strain evidence="7 8">TM7_KMM_G3_1_HOT_351</strain>
    </source>
</reference>
<feature type="compositionally biased region" description="Gly residues" evidence="5">
    <location>
        <begin position="21"/>
        <end position="33"/>
    </location>
</feature>
<name>A0ABY0FLW1_9BACT</name>
<evidence type="ECO:0000256" key="1">
    <source>
        <dbReference type="ARBA" id="ARBA00007320"/>
    </source>
</evidence>
<dbReference type="NCBIfam" id="TIGR01071">
    <property type="entry name" value="rplO_bact"/>
    <property type="match status" value="1"/>
</dbReference>
<evidence type="ECO:0000256" key="2">
    <source>
        <dbReference type="ARBA" id="ARBA00022980"/>
    </source>
</evidence>
<comment type="caution">
    <text evidence="7">The sequence shown here is derived from an EMBL/GenBank/DDBJ whole genome shotgun (WGS) entry which is preliminary data.</text>
</comment>
<dbReference type="InterPro" id="IPR036227">
    <property type="entry name" value="Ribosomal_uL15/eL18_sf"/>
</dbReference>
<dbReference type="Proteomes" id="UP001191004">
    <property type="component" value="Unassembled WGS sequence"/>
</dbReference>